<proteinExistence type="predicted"/>
<gene>
    <name evidence="2" type="ORF">Ga0609869_003555</name>
</gene>
<evidence type="ECO:0000313" key="3">
    <source>
        <dbReference type="Proteomes" id="UP001560019"/>
    </source>
</evidence>
<protein>
    <submittedName>
        <fullName evidence="2">Uncharacterized protein</fullName>
    </submittedName>
</protein>
<evidence type="ECO:0000256" key="1">
    <source>
        <dbReference type="SAM" id="SignalP"/>
    </source>
</evidence>
<sequence>MRFLPLRALLAAAVLCGTVVVGAPAAQSQDIEFGPGLRSVDFADVFDSSVKARARMWHAFYRAGIRTIVVSQGLISPYAPDHSRRPSRTYLSDGQLKDLRDTLNRGPSTKDDFHLTYVAGYGLGAKACRQGSTPSEIATAAAEWEFENIVSRVLDSGVPIRAIDVDGPFLRVMEGSRKAFSCALSPATKGVSSAASARIALSYMKRLRDLTDAHVTNSSAGVKVEMALLINLPNWRVGGYPALRTAGATGDLVTDVLAEFGKAMRADKTRPLHLSGAVIDYPYPLARSRPAAFKAKSERLLAGLRALPRTTAKLTFIANTHYALDPYETEKNARGYAGTVRCVWSDYRDISEGSLPYLPYENARGTKMPADCMAAQNAADERYWDESARFADEIMSGAWLGNSVDLKDVSAVRFMSWHEMPASSLSTMNRTLRYKLYGN</sequence>
<feature type="signal peptide" evidence="1">
    <location>
        <begin position="1"/>
        <end position="25"/>
    </location>
</feature>
<dbReference type="Proteomes" id="UP001560019">
    <property type="component" value="Unassembled WGS sequence"/>
</dbReference>
<organism evidence="2 3">
    <name type="scientific">Rhodovulum iodosum</name>
    <dbReference type="NCBI Taxonomy" id="68291"/>
    <lineage>
        <taxon>Bacteria</taxon>
        <taxon>Pseudomonadati</taxon>
        <taxon>Pseudomonadota</taxon>
        <taxon>Alphaproteobacteria</taxon>
        <taxon>Rhodobacterales</taxon>
        <taxon>Paracoccaceae</taxon>
        <taxon>Rhodovulum</taxon>
    </lineage>
</organism>
<dbReference type="EMBL" id="JBEHHI010000004">
    <property type="protein sequence ID" value="MEX5730202.1"/>
    <property type="molecule type" value="Genomic_DNA"/>
</dbReference>
<comment type="caution">
    <text evidence="2">The sequence shown here is derived from an EMBL/GenBank/DDBJ whole genome shotgun (WGS) entry which is preliminary data.</text>
</comment>
<keyword evidence="3" id="KW-1185">Reference proteome</keyword>
<reference evidence="2 3" key="1">
    <citation type="submission" date="2024-06" db="EMBL/GenBank/DDBJ databases">
        <title>Genome of Rhodovulum iodosum, a marine photoferrotroph.</title>
        <authorList>
            <person name="Bianchini G."/>
            <person name="Nikeleit V."/>
            <person name="Kappler A."/>
            <person name="Bryce C."/>
            <person name="Sanchez-Baracaldo P."/>
        </authorList>
    </citation>
    <scope>NUCLEOTIDE SEQUENCE [LARGE SCALE GENOMIC DNA]</scope>
    <source>
        <strain evidence="2 3">UT/N1</strain>
    </source>
</reference>
<name>A0ABV3XXV1_9RHOB</name>
<dbReference type="RefSeq" id="WP_125403367.1">
    <property type="nucleotide sequence ID" value="NZ_JBEHHI010000004.1"/>
</dbReference>
<accession>A0ABV3XXV1</accession>
<feature type="chain" id="PRO_5045100373" evidence="1">
    <location>
        <begin position="26"/>
        <end position="439"/>
    </location>
</feature>
<evidence type="ECO:0000313" key="2">
    <source>
        <dbReference type="EMBL" id="MEX5730202.1"/>
    </source>
</evidence>
<keyword evidence="1" id="KW-0732">Signal</keyword>